<dbReference type="AlphaFoldDB" id="A0AAD7J1D8"/>
<dbReference type="Proteomes" id="UP001215280">
    <property type="component" value="Unassembled WGS sequence"/>
</dbReference>
<organism evidence="2 3">
    <name type="scientific">Mycena maculata</name>
    <dbReference type="NCBI Taxonomy" id="230809"/>
    <lineage>
        <taxon>Eukaryota</taxon>
        <taxon>Fungi</taxon>
        <taxon>Dikarya</taxon>
        <taxon>Basidiomycota</taxon>
        <taxon>Agaricomycotina</taxon>
        <taxon>Agaricomycetes</taxon>
        <taxon>Agaricomycetidae</taxon>
        <taxon>Agaricales</taxon>
        <taxon>Marasmiineae</taxon>
        <taxon>Mycenaceae</taxon>
        <taxon>Mycena</taxon>
    </lineage>
</organism>
<evidence type="ECO:0000256" key="1">
    <source>
        <dbReference type="SAM" id="MobiDB-lite"/>
    </source>
</evidence>
<sequence length="183" mass="20833">MSTAVTFVDRKLLKSDLVGATGAVEYTTSTTSSYLWGRKVTTITAAGGLVGLINWREKTFIIDGVQRRWDQLKSRPGGIFSSSREWNWGHRPYKLKYRDSHKELLATPTFGAADGTVRFTTYRHHLFVDNERAAVYFPLQMQDEDHEIERMFLLMSILKTETDREDASRRRHNGAARAAASGM</sequence>
<gene>
    <name evidence="2" type="ORF">DFH07DRAFT_960017</name>
</gene>
<proteinExistence type="predicted"/>
<evidence type="ECO:0000313" key="2">
    <source>
        <dbReference type="EMBL" id="KAJ7753946.1"/>
    </source>
</evidence>
<feature type="region of interest" description="Disordered" evidence="1">
    <location>
        <begin position="164"/>
        <end position="183"/>
    </location>
</feature>
<accession>A0AAD7J1D8</accession>
<protein>
    <submittedName>
        <fullName evidence="2">Uncharacterized protein</fullName>
    </submittedName>
</protein>
<reference evidence="2" key="1">
    <citation type="submission" date="2023-03" db="EMBL/GenBank/DDBJ databases">
        <title>Massive genome expansion in bonnet fungi (Mycena s.s.) driven by repeated elements and novel gene families across ecological guilds.</title>
        <authorList>
            <consortium name="Lawrence Berkeley National Laboratory"/>
            <person name="Harder C.B."/>
            <person name="Miyauchi S."/>
            <person name="Viragh M."/>
            <person name="Kuo A."/>
            <person name="Thoen E."/>
            <person name="Andreopoulos B."/>
            <person name="Lu D."/>
            <person name="Skrede I."/>
            <person name="Drula E."/>
            <person name="Henrissat B."/>
            <person name="Morin E."/>
            <person name="Kohler A."/>
            <person name="Barry K."/>
            <person name="LaButti K."/>
            <person name="Morin E."/>
            <person name="Salamov A."/>
            <person name="Lipzen A."/>
            <person name="Mereny Z."/>
            <person name="Hegedus B."/>
            <person name="Baldrian P."/>
            <person name="Stursova M."/>
            <person name="Weitz H."/>
            <person name="Taylor A."/>
            <person name="Grigoriev I.V."/>
            <person name="Nagy L.G."/>
            <person name="Martin F."/>
            <person name="Kauserud H."/>
        </authorList>
    </citation>
    <scope>NUCLEOTIDE SEQUENCE</scope>
    <source>
        <strain evidence="2">CBHHK188m</strain>
    </source>
</reference>
<keyword evidence="3" id="KW-1185">Reference proteome</keyword>
<dbReference type="EMBL" id="JARJLG010000069">
    <property type="protein sequence ID" value="KAJ7753946.1"/>
    <property type="molecule type" value="Genomic_DNA"/>
</dbReference>
<comment type="caution">
    <text evidence="2">The sequence shown here is derived from an EMBL/GenBank/DDBJ whole genome shotgun (WGS) entry which is preliminary data.</text>
</comment>
<name>A0AAD7J1D8_9AGAR</name>
<evidence type="ECO:0000313" key="3">
    <source>
        <dbReference type="Proteomes" id="UP001215280"/>
    </source>
</evidence>